<dbReference type="AlphaFoldDB" id="A0AAV2G8T9"/>
<keyword evidence="2" id="KW-1185">Reference proteome</keyword>
<protein>
    <submittedName>
        <fullName evidence="1">Uncharacterized protein</fullName>
    </submittedName>
</protein>
<proteinExistence type="predicted"/>
<dbReference type="Proteomes" id="UP001497516">
    <property type="component" value="Chromosome 8"/>
</dbReference>
<evidence type="ECO:0000313" key="2">
    <source>
        <dbReference type="Proteomes" id="UP001497516"/>
    </source>
</evidence>
<name>A0AAV2G8T9_9ROSI</name>
<reference evidence="1 2" key="1">
    <citation type="submission" date="2024-04" db="EMBL/GenBank/DDBJ databases">
        <authorList>
            <person name="Fracassetti M."/>
        </authorList>
    </citation>
    <scope>NUCLEOTIDE SEQUENCE [LARGE SCALE GENOMIC DNA]</scope>
</reference>
<evidence type="ECO:0000313" key="1">
    <source>
        <dbReference type="EMBL" id="CAL1407088.1"/>
    </source>
</evidence>
<sequence>MKRESKGGHAIIDSQNPHLPRLSSESFLMIHPHIFHLASSLVLTSASLDFLIVASHPFEERNWFKTMFYVEQTKYMKGTSLQRLYVWEIFLLFQEWVWSKAAAYCYH</sequence>
<organism evidence="1 2">
    <name type="scientific">Linum trigynum</name>
    <dbReference type="NCBI Taxonomy" id="586398"/>
    <lineage>
        <taxon>Eukaryota</taxon>
        <taxon>Viridiplantae</taxon>
        <taxon>Streptophyta</taxon>
        <taxon>Embryophyta</taxon>
        <taxon>Tracheophyta</taxon>
        <taxon>Spermatophyta</taxon>
        <taxon>Magnoliopsida</taxon>
        <taxon>eudicotyledons</taxon>
        <taxon>Gunneridae</taxon>
        <taxon>Pentapetalae</taxon>
        <taxon>rosids</taxon>
        <taxon>fabids</taxon>
        <taxon>Malpighiales</taxon>
        <taxon>Linaceae</taxon>
        <taxon>Linum</taxon>
    </lineage>
</organism>
<accession>A0AAV2G8T9</accession>
<dbReference type="EMBL" id="OZ034821">
    <property type="protein sequence ID" value="CAL1407088.1"/>
    <property type="molecule type" value="Genomic_DNA"/>
</dbReference>
<gene>
    <name evidence="1" type="ORF">LTRI10_LOCUS46776</name>
</gene>